<dbReference type="PaxDb" id="4113-PGSC0003DMT400094563"/>
<evidence type="ECO:0000313" key="2">
    <source>
        <dbReference type="Proteomes" id="UP000011115"/>
    </source>
</evidence>
<sequence>MKGRTLLYTCKYNSRLMTYNLGNNASHRVDMENEALEILDSILVARFVGDQEEEDWSDHKIRDCLVLGTRGKERKKIRFDALQTRCGQEYPPNVAPVFMGLIMDICACWYNLT</sequence>
<dbReference type="EnsemblPlants" id="PGSC0003DMT400094563">
    <property type="protein sequence ID" value="PGSC0003DMT400094563"/>
    <property type="gene ID" value="PGSC0003DMG400044134"/>
</dbReference>
<accession>M1DUD9</accession>
<dbReference type="HOGENOM" id="CLU_2137898_0_0_1"/>
<evidence type="ECO:0000313" key="1">
    <source>
        <dbReference type="EnsemblPlants" id="PGSC0003DMT400094563"/>
    </source>
</evidence>
<dbReference type="AlphaFoldDB" id="M1DUD9"/>
<organism evidence="1 2">
    <name type="scientific">Solanum tuberosum</name>
    <name type="common">Potato</name>
    <dbReference type="NCBI Taxonomy" id="4113"/>
    <lineage>
        <taxon>Eukaryota</taxon>
        <taxon>Viridiplantae</taxon>
        <taxon>Streptophyta</taxon>
        <taxon>Embryophyta</taxon>
        <taxon>Tracheophyta</taxon>
        <taxon>Spermatophyta</taxon>
        <taxon>Magnoliopsida</taxon>
        <taxon>eudicotyledons</taxon>
        <taxon>Gunneridae</taxon>
        <taxon>Pentapetalae</taxon>
        <taxon>asterids</taxon>
        <taxon>lamiids</taxon>
        <taxon>Solanales</taxon>
        <taxon>Solanaceae</taxon>
        <taxon>Solanoideae</taxon>
        <taxon>Solaneae</taxon>
        <taxon>Solanum</taxon>
    </lineage>
</organism>
<reference evidence="2" key="1">
    <citation type="journal article" date="2011" name="Nature">
        <title>Genome sequence and analysis of the tuber crop potato.</title>
        <authorList>
            <consortium name="The Potato Genome Sequencing Consortium"/>
        </authorList>
    </citation>
    <scope>NUCLEOTIDE SEQUENCE [LARGE SCALE GENOMIC DNA]</scope>
    <source>
        <strain evidence="2">cv. DM1-3 516 R44</strain>
    </source>
</reference>
<keyword evidence="2" id="KW-1185">Reference proteome</keyword>
<reference evidence="1" key="2">
    <citation type="submission" date="2015-06" db="UniProtKB">
        <authorList>
            <consortium name="EnsemblPlants"/>
        </authorList>
    </citation>
    <scope>IDENTIFICATION</scope>
    <source>
        <strain evidence="1">DM1-3 516 R44</strain>
    </source>
</reference>
<proteinExistence type="predicted"/>
<name>M1DUD9_SOLTU</name>
<dbReference type="Gramene" id="PGSC0003DMT400094563">
    <property type="protein sequence ID" value="PGSC0003DMT400094563"/>
    <property type="gene ID" value="PGSC0003DMG400044134"/>
</dbReference>
<dbReference type="Proteomes" id="UP000011115">
    <property type="component" value="Unassembled WGS sequence"/>
</dbReference>
<protein>
    <submittedName>
        <fullName evidence="1">Uncharacterized protein</fullName>
    </submittedName>
</protein>
<dbReference type="InParanoid" id="M1DUD9"/>